<accession>A0A646KB11</accession>
<keyword evidence="3" id="KW-1185">Reference proteome</keyword>
<evidence type="ECO:0000313" key="2">
    <source>
        <dbReference type="EMBL" id="MQS99106.1"/>
    </source>
</evidence>
<organism evidence="2 3">
    <name type="scientific">Streptomyces jumonjinensis</name>
    <dbReference type="NCBI Taxonomy" id="1945"/>
    <lineage>
        <taxon>Bacteria</taxon>
        <taxon>Bacillati</taxon>
        <taxon>Actinomycetota</taxon>
        <taxon>Actinomycetes</taxon>
        <taxon>Kitasatosporales</taxon>
        <taxon>Streptomycetaceae</taxon>
        <taxon>Streptomyces</taxon>
    </lineage>
</organism>
<proteinExistence type="predicted"/>
<dbReference type="EMBL" id="VCLA01000022">
    <property type="protein sequence ID" value="MQS99106.1"/>
    <property type="molecule type" value="Genomic_DNA"/>
</dbReference>
<feature type="region of interest" description="Disordered" evidence="1">
    <location>
        <begin position="75"/>
        <end position="94"/>
    </location>
</feature>
<name>A0A646KB11_STRJU</name>
<comment type="caution">
    <text evidence="2">The sequence shown here is derived from an EMBL/GenBank/DDBJ whole genome shotgun (WGS) entry which is preliminary data.</text>
</comment>
<protein>
    <submittedName>
        <fullName evidence="2">Uncharacterized protein</fullName>
    </submittedName>
</protein>
<reference evidence="2 3" key="1">
    <citation type="submission" date="2019-05" db="EMBL/GenBank/DDBJ databases">
        <title>Comparative genomics and metabolomics analyses of clavulanic acid producing Streptomyces species provides insight into specialized metabolism and evolution of beta-lactam biosynthetic gene clusters.</title>
        <authorList>
            <person name="Moore M.A."/>
            <person name="Cruz-Morales P."/>
            <person name="Barona Gomez F."/>
            <person name="Kapil T."/>
        </authorList>
    </citation>
    <scope>NUCLEOTIDE SEQUENCE [LARGE SCALE GENOMIC DNA]</scope>
    <source>
        <strain evidence="2 3">NRRL 5741</strain>
    </source>
</reference>
<dbReference type="AlphaFoldDB" id="A0A646KB11"/>
<evidence type="ECO:0000313" key="3">
    <source>
        <dbReference type="Proteomes" id="UP000419138"/>
    </source>
</evidence>
<dbReference type="RefSeq" id="WP_323391022.1">
    <property type="nucleotide sequence ID" value="NZ_JBEPDZ010000017.1"/>
</dbReference>
<evidence type="ECO:0000256" key="1">
    <source>
        <dbReference type="SAM" id="MobiDB-lite"/>
    </source>
</evidence>
<gene>
    <name evidence="2" type="ORF">FF041_02485</name>
</gene>
<dbReference type="Proteomes" id="UP000419138">
    <property type="component" value="Unassembled WGS sequence"/>
</dbReference>
<sequence length="94" mass="10162">MHDGPVLRTNIGDRAVDLPASLDGIRASLSEDLREEFDREIGSALITDVPLIAARWSLPQEARDEDEAMLQQLRNGDFSGFTGLDEPSPAGAGQ</sequence>